<keyword evidence="4" id="KW-0539">Nucleus</keyword>
<dbReference type="InterPro" id="IPR036464">
    <property type="entry name" value="Rubisco_LSMT_subst-bd_sf"/>
</dbReference>
<reference evidence="7" key="1">
    <citation type="journal article" date="2022" name="Int. J. Mol. Sci.">
        <title>Draft Genome of Tanacetum Coccineum: Genomic Comparison of Closely Related Tanacetum-Family Plants.</title>
        <authorList>
            <person name="Yamashiro T."/>
            <person name="Shiraishi A."/>
            <person name="Nakayama K."/>
            <person name="Satake H."/>
        </authorList>
    </citation>
    <scope>NUCLEOTIDE SEQUENCE</scope>
</reference>
<organism evidence="7 8">
    <name type="scientific">Tanacetum coccineum</name>
    <dbReference type="NCBI Taxonomy" id="301880"/>
    <lineage>
        <taxon>Eukaryota</taxon>
        <taxon>Viridiplantae</taxon>
        <taxon>Streptophyta</taxon>
        <taxon>Embryophyta</taxon>
        <taxon>Tracheophyta</taxon>
        <taxon>Spermatophyta</taxon>
        <taxon>Magnoliopsida</taxon>
        <taxon>eudicotyledons</taxon>
        <taxon>Gunneridae</taxon>
        <taxon>Pentapetalae</taxon>
        <taxon>asterids</taxon>
        <taxon>campanulids</taxon>
        <taxon>Asterales</taxon>
        <taxon>Asteraceae</taxon>
        <taxon>Asteroideae</taxon>
        <taxon>Anthemideae</taxon>
        <taxon>Anthemidinae</taxon>
        <taxon>Tanacetum</taxon>
    </lineage>
</organism>
<keyword evidence="3 4" id="KW-0949">S-adenosyl-L-methionine</keyword>
<dbReference type="InterPro" id="IPR050600">
    <property type="entry name" value="SETD3_SETD6_MTase"/>
</dbReference>
<feature type="region of interest" description="Disordered" evidence="5">
    <location>
        <begin position="212"/>
        <end position="259"/>
    </location>
</feature>
<dbReference type="InterPro" id="IPR011383">
    <property type="entry name" value="N-lys_methylase_SETD6"/>
</dbReference>
<evidence type="ECO:0000313" key="7">
    <source>
        <dbReference type="EMBL" id="GJS58604.1"/>
    </source>
</evidence>
<dbReference type="SUPFAM" id="SSF82199">
    <property type="entry name" value="SET domain"/>
    <property type="match status" value="1"/>
</dbReference>
<protein>
    <recommendedName>
        <fullName evidence="4">N-lysine methyltransferase</fullName>
        <ecNumber evidence="4">2.1.1.-</ecNumber>
    </recommendedName>
</protein>
<sequence>MTTRELRAFKRWMKQNSIHHTNTLQFLTNPTDNQLSVTTSTDLRTGDIIATIPKQICLTVKSSLDICGFIEEFEMEGYLALAVAIMYEKSIGESSKWFGYLQIMPNANFDVPLLWSVDQVDDLLLGTELHKVRQTIKEDKALVYEDWKTCIVPFVESAPIPLNPDDFGIEQYFAAKSLISSRSFQIDDYYGFGMVPLADLFNHKTDAEDVHFTSVSSHSDSEDESLESQIDNDSDGGHLSQDESNVASPRSDFTVDDESSSTTEILEMIMVRDVKAGAEVFNTYGSMGNAALLHRYGFTEPDNPYDIVNIDLELVLEWSSSIFSSRHSRSRLSLWRRLYQSEFPSQQIDYFEISFDGEPELELLKLLFIISLPEKAYNEFDISKVVTLSKKNTIILSEITEVNKKLLLTESVRSALLSVAEIRERCYGSRSMEDDAEALKTCPITDKKLYHSLVLRISERKILEKLGTYASAGTGFLNVCNGFTTRNKVSKR</sequence>
<comment type="function">
    <text evidence="4">Protein-lysine N-methyltransferase.</text>
</comment>
<dbReference type="PROSITE" id="PS50280">
    <property type="entry name" value="SET"/>
    <property type="match status" value="1"/>
</dbReference>
<keyword evidence="8" id="KW-1185">Reference proteome</keyword>
<feature type="domain" description="SET" evidence="6">
    <location>
        <begin position="22"/>
        <end position="285"/>
    </location>
</feature>
<comment type="caution">
    <text evidence="7">The sequence shown here is derived from an EMBL/GenBank/DDBJ whole genome shotgun (WGS) entry which is preliminary data.</text>
</comment>
<evidence type="ECO:0000256" key="1">
    <source>
        <dbReference type="ARBA" id="ARBA00022603"/>
    </source>
</evidence>
<accession>A0ABQ4X094</accession>
<dbReference type="Gene3D" id="3.90.1420.10">
    <property type="entry name" value="Rubisco LSMT, substrate-binding domain"/>
    <property type="match status" value="1"/>
</dbReference>
<evidence type="ECO:0000256" key="2">
    <source>
        <dbReference type="ARBA" id="ARBA00022679"/>
    </source>
</evidence>
<dbReference type="InterPro" id="IPR046341">
    <property type="entry name" value="SET_dom_sf"/>
</dbReference>
<dbReference type="CDD" id="cd10527">
    <property type="entry name" value="SET_LSMT"/>
    <property type="match status" value="1"/>
</dbReference>
<comment type="similarity">
    <text evidence="4">Belongs to the class V-like SAM-binding methyltransferase superfamily. Histone-lysine methyltransferase family. SETD6 subfamily.</text>
</comment>
<evidence type="ECO:0000256" key="3">
    <source>
        <dbReference type="ARBA" id="ARBA00022691"/>
    </source>
</evidence>
<name>A0ABQ4X094_9ASTR</name>
<comment type="subcellular location">
    <subcellularLocation>
        <location evidence="4">Nucleus</location>
    </subcellularLocation>
</comment>
<evidence type="ECO:0000256" key="4">
    <source>
        <dbReference type="PIRNR" id="PIRNR011771"/>
    </source>
</evidence>
<gene>
    <name evidence="7" type="ORF">Tco_0653388</name>
</gene>
<dbReference type="Proteomes" id="UP001151760">
    <property type="component" value="Unassembled WGS sequence"/>
</dbReference>
<evidence type="ECO:0000313" key="8">
    <source>
        <dbReference type="Proteomes" id="UP001151760"/>
    </source>
</evidence>
<dbReference type="PANTHER" id="PTHR13271">
    <property type="entry name" value="UNCHARACTERIZED PUTATIVE METHYLTRANSFERASE"/>
    <property type="match status" value="1"/>
</dbReference>
<keyword evidence="1 4" id="KW-0489">Methyltransferase</keyword>
<keyword evidence="2 4" id="KW-0808">Transferase</keyword>
<proteinExistence type="inferred from homology"/>
<evidence type="ECO:0000256" key="5">
    <source>
        <dbReference type="SAM" id="MobiDB-lite"/>
    </source>
</evidence>
<evidence type="ECO:0000259" key="6">
    <source>
        <dbReference type="PROSITE" id="PS50280"/>
    </source>
</evidence>
<reference evidence="7" key="2">
    <citation type="submission" date="2022-01" db="EMBL/GenBank/DDBJ databases">
        <authorList>
            <person name="Yamashiro T."/>
            <person name="Shiraishi A."/>
            <person name="Satake H."/>
            <person name="Nakayama K."/>
        </authorList>
    </citation>
    <scope>NUCLEOTIDE SEQUENCE</scope>
</reference>
<feature type="compositionally biased region" description="Acidic residues" evidence="5">
    <location>
        <begin position="221"/>
        <end position="234"/>
    </location>
</feature>
<dbReference type="PANTHER" id="PTHR13271:SF34">
    <property type="entry name" value="N-LYSINE METHYLTRANSFERASE SETD6"/>
    <property type="match status" value="1"/>
</dbReference>
<dbReference type="EMBL" id="BQNB010009091">
    <property type="protein sequence ID" value="GJS58604.1"/>
    <property type="molecule type" value="Genomic_DNA"/>
</dbReference>
<dbReference type="PIRSF" id="PIRSF011771">
    <property type="entry name" value="RMS1_SET"/>
    <property type="match status" value="1"/>
</dbReference>
<dbReference type="Gene3D" id="3.90.1410.10">
    <property type="entry name" value="set domain protein methyltransferase, domain 1"/>
    <property type="match status" value="1"/>
</dbReference>
<dbReference type="EC" id="2.1.1.-" evidence="4"/>
<dbReference type="InterPro" id="IPR001214">
    <property type="entry name" value="SET_dom"/>
</dbReference>